<evidence type="ECO:0000313" key="2">
    <source>
        <dbReference type="EMBL" id="KAK3234684.1"/>
    </source>
</evidence>
<name>A0AAE0ENQ7_9CHLO</name>
<reference evidence="2 3" key="1">
    <citation type="journal article" date="2015" name="Genome Biol. Evol.">
        <title>Comparative Genomics of a Bacterivorous Green Alga Reveals Evolutionary Causalities and Consequences of Phago-Mixotrophic Mode of Nutrition.</title>
        <authorList>
            <person name="Burns J.A."/>
            <person name="Paasch A."/>
            <person name="Narechania A."/>
            <person name="Kim E."/>
        </authorList>
    </citation>
    <scope>NUCLEOTIDE SEQUENCE [LARGE SCALE GENOMIC DNA]</scope>
    <source>
        <strain evidence="2 3">PLY_AMNH</strain>
    </source>
</reference>
<feature type="region of interest" description="Disordered" evidence="1">
    <location>
        <begin position="1"/>
        <end position="23"/>
    </location>
</feature>
<evidence type="ECO:0000256" key="1">
    <source>
        <dbReference type="SAM" id="MobiDB-lite"/>
    </source>
</evidence>
<dbReference type="Proteomes" id="UP001190700">
    <property type="component" value="Unassembled WGS sequence"/>
</dbReference>
<keyword evidence="3" id="KW-1185">Reference proteome</keyword>
<accession>A0AAE0ENQ7</accession>
<feature type="compositionally biased region" description="Polar residues" evidence="1">
    <location>
        <begin position="1"/>
        <end position="11"/>
    </location>
</feature>
<gene>
    <name evidence="2" type="ORF">CYMTET_55234</name>
</gene>
<sequence length="758" mass="86930">MSVAISSQPTNADEPLNTGTPFDGLPDDVLRLILDREDMNSRGARDVIPRIKNDCDCRYEPETRQFVSERNVEEVSERDALCLSGNETLLWETFCEQLTGVWAEARGAMETAMETADTDRQKVAVILANDLKTPDDGPAKTRLLGVAFRSYLRECLDLELFHRNALWHKLLAAEELQRMRPPETLDGKIDNLKWHTTFEFLCDEYPEASLWCFVLWYDIALKHEVFNTAVSRIIKALETTNMSLSNLDFISRIISTDDDRFHVAFDAYLKNKLPTPLHERGLHGPIDIEDVRQICEILKNDISRRNLVLDLYLDNKKKELSSPIDTYAVKRICELFGKESSQCEAAFDLYVDTQRKELHPPIDTHDVIEICKLFGNESSQCKSALDLYMDKQRREIGQSISIFDVQNICKLFPDGSSQCEAAFDLYVDTERKDLDSPIYTHDVIEICKLFGNESSQCISTLDLYMDKQRREIGKPISIRDVENICKLFPDGSSQCEAVFDLYMDKQRKKLDIPIDLLDVKSVCELFGKESLRCKAAFDFYLDKKRKGKGFLFDTCDVKRICELFGNGSSQCESAFHLYLEIKKRGDEGDWIDTPDVIDICKLFGNESSQCEAAFRLYVDTEKYRLERLITWLPDLPPDDIDSCVEIFGPQIDTLDVKNFCELFGNESSRCGAAFDLYMDIQRKEFGSPIDMLDVERICKLFGNESSQCEAAFDLYVDAQRKELGSRIDTRAVERICELFGNESSRCEAALNLYVNTQR</sequence>
<organism evidence="2 3">
    <name type="scientific">Cymbomonas tetramitiformis</name>
    <dbReference type="NCBI Taxonomy" id="36881"/>
    <lineage>
        <taxon>Eukaryota</taxon>
        <taxon>Viridiplantae</taxon>
        <taxon>Chlorophyta</taxon>
        <taxon>Pyramimonadophyceae</taxon>
        <taxon>Pyramimonadales</taxon>
        <taxon>Pyramimonadaceae</taxon>
        <taxon>Cymbomonas</taxon>
    </lineage>
</organism>
<proteinExistence type="predicted"/>
<dbReference type="AlphaFoldDB" id="A0AAE0ENQ7"/>
<comment type="caution">
    <text evidence="2">The sequence shown here is derived from an EMBL/GenBank/DDBJ whole genome shotgun (WGS) entry which is preliminary data.</text>
</comment>
<protein>
    <submittedName>
        <fullName evidence="2">Uncharacterized protein</fullName>
    </submittedName>
</protein>
<evidence type="ECO:0000313" key="3">
    <source>
        <dbReference type="Proteomes" id="UP001190700"/>
    </source>
</evidence>
<dbReference type="EMBL" id="LGRX02035483">
    <property type="protein sequence ID" value="KAK3234684.1"/>
    <property type="molecule type" value="Genomic_DNA"/>
</dbReference>